<dbReference type="Proteomes" id="UP000077852">
    <property type="component" value="Unassembled WGS sequence"/>
</dbReference>
<dbReference type="SUPFAM" id="SSF51197">
    <property type="entry name" value="Clavaminate synthase-like"/>
    <property type="match status" value="1"/>
</dbReference>
<dbReference type="EMBL" id="LVHG01000076">
    <property type="protein sequence ID" value="OAK58938.1"/>
    <property type="molecule type" value="Genomic_DNA"/>
</dbReference>
<evidence type="ECO:0008006" key="3">
    <source>
        <dbReference type="Google" id="ProtNLM"/>
    </source>
</evidence>
<proteinExistence type="predicted"/>
<dbReference type="Gene3D" id="2.60.120.620">
    <property type="entry name" value="q2cbj1_9rhob like domain"/>
    <property type="match status" value="1"/>
</dbReference>
<dbReference type="Pfam" id="PF05721">
    <property type="entry name" value="PhyH"/>
    <property type="match status" value="1"/>
</dbReference>
<comment type="caution">
    <text evidence="1">The sequence shown here is derived from an EMBL/GenBank/DDBJ whole genome shotgun (WGS) entry which is preliminary data.</text>
</comment>
<dbReference type="InterPro" id="IPR008775">
    <property type="entry name" value="Phytyl_CoA_dOase-like"/>
</dbReference>
<dbReference type="PANTHER" id="PTHR20883:SF46">
    <property type="entry name" value="PHYTANOYL-COA HYDROXYLASE"/>
    <property type="match status" value="1"/>
</dbReference>
<evidence type="ECO:0000313" key="1">
    <source>
        <dbReference type="EMBL" id="OAK58938.1"/>
    </source>
</evidence>
<dbReference type="GO" id="GO:0005506">
    <property type="term" value="F:iron ion binding"/>
    <property type="evidence" value="ECO:0007669"/>
    <property type="project" value="UniProtKB-ARBA"/>
</dbReference>
<dbReference type="PANTHER" id="PTHR20883">
    <property type="entry name" value="PHYTANOYL-COA DIOXYGENASE DOMAIN CONTAINING 1"/>
    <property type="match status" value="1"/>
</dbReference>
<protein>
    <recommendedName>
        <fullName evidence="3">Phytanoyl-CoA dioxygenase</fullName>
    </recommendedName>
</protein>
<dbReference type="GO" id="GO:0016706">
    <property type="term" value="F:2-oxoglutarate-dependent dioxygenase activity"/>
    <property type="evidence" value="ECO:0007669"/>
    <property type="project" value="UniProtKB-ARBA"/>
</dbReference>
<sequence length="255" mass="27696">MSIFDFEAYQRAGFGVVRNAVPESLLSALCAQLERADADVRRIDDEEKARNIVFEKDLSDAGRMGFPAGDVGEVPFIIGDLCRYVPLCSSLLRAPAVTETAALALGTKHMAAQFMNATIKHPMFGRAIGWHRDFPNDYLSGTRSTFVRLMICLDGMQERGGATRFLPGTHTISDEDALNEKKAGIRHRHDQYAGCAAECDPGDIVVIHPKIVHGSPVNLSATARRNIVMQVGIQGMALRGVHETITGAKLGDATC</sequence>
<gene>
    <name evidence="1" type="ORF">A3K87_26745</name>
</gene>
<dbReference type="AlphaFoldDB" id="A0AA91DIW8"/>
<name>A0AA91DIW8_VARPD</name>
<accession>A0AA91DIW8</accession>
<evidence type="ECO:0000313" key="2">
    <source>
        <dbReference type="Proteomes" id="UP000077852"/>
    </source>
</evidence>
<organism evidence="1 2">
    <name type="scientific">Variovorax paradoxus</name>
    <dbReference type="NCBI Taxonomy" id="34073"/>
    <lineage>
        <taxon>Bacteria</taxon>
        <taxon>Pseudomonadati</taxon>
        <taxon>Pseudomonadota</taxon>
        <taxon>Betaproteobacteria</taxon>
        <taxon>Burkholderiales</taxon>
        <taxon>Comamonadaceae</taxon>
        <taxon>Variovorax</taxon>
    </lineage>
</organism>
<reference evidence="1 2" key="1">
    <citation type="submission" date="2016-03" db="EMBL/GenBank/DDBJ databases">
        <title>Genome sequence of Variovorax paradoxus KB5.</title>
        <authorList>
            <person name="Jeong H."/>
            <person name="Hong C.E."/>
            <person name="Jo S.H."/>
            <person name="Park J.M."/>
        </authorList>
    </citation>
    <scope>NUCLEOTIDE SEQUENCE [LARGE SCALE GENOMIC DNA]</scope>
    <source>
        <strain evidence="1 2">KB5</strain>
    </source>
</reference>
<dbReference type="RefSeq" id="WP_081270441.1">
    <property type="nucleotide sequence ID" value="NZ_LVHG01000076.1"/>
</dbReference>